<dbReference type="GO" id="GO:0046872">
    <property type="term" value="F:metal ion binding"/>
    <property type="evidence" value="ECO:0007669"/>
    <property type="project" value="UniProtKB-KW"/>
</dbReference>
<keyword evidence="1" id="KW-0004">4Fe-4S</keyword>
<feature type="transmembrane region" description="Helical" evidence="6">
    <location>
        <begin position="69"/>
        <end position="90"/>
    </location>
</feature>
<keyword evidence="5" id="KW-0411">Iron-sulfur</keyword>
<dbReference type="PANTHER" id="PTHR43255:SF1">
    <property type="entry name" value="IRON-SULFUR-BINDING OXIDOREDUCTASE FADF-RELATED"/>
    <property type="match status" value="1"/>
</dbReference>
<evidence type="ECO:0000256" key="4">
    <source>
        <dbReference type="ARBA" id="ARBA00023004"/>
    </source>
</evidence>
<dbReference type="OrthoDB" id="9769677at2"/>
<comment type="caution">
    <text evidence="8">The sequence shown here is derived from an EMBL/GenBank/DDBJ whole genome shotgun (WGS) entry which is preliminary data.</text>
</comment>
<proteinExistence type="predicted"/>
<dbReference type="InterPro" id="IPR051460">
    <property type="entry name" value="HdrC_iron-sulfur_subunit"/>
</dbReference>
<keyword evidence="4" id="KW-0408">Iron</keyword>
<dbReference type="PROSITE" id="PS00198">
    <property type="entry name" value="4FE4S_FER_1"/>
    <property type="match status" value="1"/>
</dbReference>
<dbReference type="GO" id="GO:0016491">
    <property type="term" value="F:oxidoreductase activity"/>
    <property type="evidence" value="ECO:0007669"/>
    <property type="project" value="UniProtKB-KW"/>
</dbReference>
<evidence type="ECO:0000256" key="5">
    <source>
        <dbReference type="ARBA" id="ARBA00023014"/>
    </source>
</evidence>
<keyword evidence="6" id="KW-1133">Transmembrane helix</keyword>
<evidence type="ECO:0000256" key="1">
    <source>
        <dbReference type="ARBA" id="ARBA00022485"/>
    </source>
</evidence>
<evidence type="ECO:0000256" key="2">
    <source>
        <dbReference type="ARBA" id="ARBA00022723"/>
    </source>
</evidence>
<dbReference type="GO" id="GO:0051539">
    <property type="term" value="F:4 iron, 4 sulfur cluster binding"/>
    <property type="evidence" value="ECO:0007669"/>
    <property type="project" value="UniProtKB-KW"/>
</dbReference>
<keyword evidence="3" id="KW-0560">Oxidoreductase</keyword>
<dbReference type="PANTHER" id="PTHR43255">
    <property type="entry name" value="IRON-SULFUR-BINDING OXIDOREDUCTASE FADF-RELATED-RELATED"/>
    <property type="match status" value="1"/>
</dbReference>
<dbReference type="Gene3D" id="1.10.1060.10">
    <property type="entry name" value="Alpha-helical ferredoxin"/>
    <property type="match status" value="1"/>
</dbReference>
<sequence length="449" mass="51758">MEKYIPNIFFAFILIAGIGYFVMNVRKLIRNIKLGKDIDRTDRKPERWKNMAKIALGQYKMVRRPVSGVLHIVVYIGFILINIELLEIVIDGLFGTHRIFGSPLGGFYNFLIGSFEVLAFLVLVAVIVFWFRRNIERVKRFMSPEMKGWPKNDGNIILYFEVVLMTLFLVMNGADLQLQLLEAPHYYHESGIIGSFPISSWLTTPFFENYSIESLMVFERTAWWLHIVGILIFLNYLYYSKHLHILLAFPNTFFANLNPKGQFNNLASVTNEVKMMMDPDADPYAMPEETGEEEVPEKFGASDVTDLNWVQLMNAYTCTECGRCTSSCPANLTGKKLSPRKIMMDTRDRLEEVGKNIDANGGEFKSDGKQLLDDYITREELWACTSCNACVQECPVNIDPLSIIMDMRRYLVMEESAAPQELNMMMTNIENNGAPWQYSQMDRLNWKDE</sequence>
<organism evidence="8 9">
    <name type="scientific">Tenacibaculum skagerrakense</name>
    <dbReference type="NCBI Taxonomy" id="186571"/>
    <lineage>
        <taxon>Bacteria</taxon>
        <taxon>Pseudomonadati</taxon>
        <taxon>Bacteroidota</taxon>
        <taxon>Flavobacteriia</taxon>
        <taxon>Flavobacteriales</taxon>
        <taxon>Flavobacteriaceae</taxon>
        <taxon>Tenacibaculum</taxon>
    </lineage>
</organism>
<dbReference type="Proteomes" id="UP000294564">
    <property type="component" value="Unassembled WGS sequence"/>
</dbReference>
<protein>
    <submittedName>
        <fullName evidence="8">4Fe-4S dicluster protein</fullName>
    </submittedName>
</protein>
<keyword evidence="2" id="KW-0479">Metal-binding</keyword>
<dbReference type="InterPro" id="IPR017896">
    <property type="entry name" value="4Fe4S_Fe-S-bd"/>
</dbReference>
<gene>
    <name evidence="8" type="ORF">EV195_102240</name>
</gene>
<dbReference type="EMBL" id="SLXM01000002">
    <property type="protein sequence ID" value="TCP26898.1"/>
    <property type="molecule type" value="Genomic_DNA"/>
</dbReference>
<dbReference type="CDD" id="cd12087">
    <property type="entry name" value="TM_EGFR-like"/>
    <property type="match status" value="1"/>
</dbReference>
<dbReference type="SUPFAM" id="SSF103501">
    <property type="entry name" value="Respiratory nitrate reductase 1 gamma chain"/>
    <property type="match status" value="1"/>
</dbReference>
<keyword evidence="6" id="KW-0812">Transmembrane</keyword>
<dbReference type="Gene3D" id="1.20.950.20">
    <property type="entry name" value="Transmembrane di-heme cytochromes, Chain C"/>
    <property type="match status" value="1"/>
</dbReference>
<dbReference type="Pfam" id="PF13187">
    <property type="entry name" value="Fer4_9"/>
    <property type="match status" value="1"/>
</dbReference>
<evidence type="ECO:0000313" key="8">
    <source>
        <dbReference type="EMBL" id="TCP26898.1"/>
    </source>
</evidence>
<feature type="transmembrane region" description="Helical" evidence="6">
    <location>
        <begin position="221"/>
        <end position="239"/>
    </location>
</feature>
<keyword evidence="6" id="KW-0472">Membrane</keyword>
<dbReference type="GO" id="GO:0005886">
    <property type="term" value="C:plasma membrane"/>
    <property type="evidence" value="ECO:0007669"/>
    <property type="project" value="TreeGrafter"/>
</dbReference>
<feature type="transmembrane region" description="Helical" evidence="6">
    <location>
        <begin position="6"/>
        <end position="23"/>
    </location>
</feature>
<feature type="transmembrane region" description="Helical" evidence="6">
    <location>
        <begin position="110"/>
        <end position="131"/>
    </location>
</feature>
<evidence type="ECO:0000313" key="9">
    <source>
        <dbReference type="Proteomes" id="UP000294564"/>
    </source>
</evidence>
<feature type="domain" description="4Fe-4S ferredoxin-type" evidence="7">
    <location>
        <begin position="374"/>
        <end position="406"/>
    </location>
</feature>
<name>A0A4R2NYT2_9FLAO</name>
<dbReference type="InterPro" id="IPR009051">
    <property type="entry name" value="Helical_ferredxn"/>
</dbReference>
<dbReference type="RefSeq" id="WP_132793745.1">
    <property type="nucleotide sequence ID" value="NZ_SLXM01000002.1"/>
</dbReference>
<reference evidence="8 9" key="1">
    <citation type="submission" date="2019-03" db="EMBL/GenBank/DDBJ databases">
        <title>Genomic Encyclopedia of Type Strains, Phase IV (KMG-IV): sequencing the most valuable type-strain genomes for metagenomic binning, comparative biology and taxonomic classification.</title>
        <authorList>
            <person name="Goeker M."/>
        </authorList>
    </citation>
    <scope>NUCLEOTIDE SEQUENCE [LARGE SCALE GENOMIC DNA]</scope>
    <source>
        <strain evidence="8 9">DSM 14836</strain>
    </source>
</reference>
<dbReference type="SUPFAM" id="SSF46548">
    <property type="entry name" value="alpha-helical ferredoxin"/>
    <property type="match status" value="1"/>
</dbReference>
<feature type="domain" description="4Fe-4S ferredoxin-type" evidence="7">
    <location>
        <begin position="309"/>
        <end position="340"/>
    </location>
</feature>
<evidence type="ECO:0000256" key="3">
    <source>
        <dbReference type="ARBA" id="ARBA00023002"/>
    </source>
</evidence>
<dbReference type="InterPro" id="IPR036197">
    <property type="entry name" value="NarG-like_sf"/>
</dbReference>
<dbReference type="InterPro" id="IPR017900">
    <property type="entry name" value="4Fe4S_Fe_S_CS"/>
</dbReference>
<dbReference type="AlphaFoldDB" id="A0A4R2NYT2"/>
<feature type="transmembrane region" description="Helical" evidence="6">
    <location>
        <begin position="152"/>
        <end position="171"/>
    </location>
</feature>
<accession>A0A4R2NYT2</accession>
<dbReference type="PROSITE" id="PS51379">
    <property type="entry name" value="4FE4S_FER_2"/>
    <property type="match status" value="2"/>
</dbReference>
<evidence type="ECO:0000259" key="7">
    <source>
        <dbReference type="PROSITE" id="PS51379"/>
    </source>
</evidence>
<evidence type="ECO:0000256" key="6">
    <source>
        <dbReference type="SAM" id="Phobius"/>
    </source>
</evidence>
<keyword evidence="9" id="KW-1185">Reference proteome</keyword>